<dbReference type="STRING" id="869213.GCA_000517085_00592"/>
<dbReference type="Proteomes" id="UP000019402">
    <property type="component" value="Unassembled WGS sequence"/>
</dbReference>
<keyword evidence="1" id="KW-0449">Lipoprotein</keyword>
<dbReference type="SMART" id="SM00028">
    <property type="entry name" value="TPR"/>
    <property type="match status" value="3"/>
</dbReference>
<organism evidence="1 2">
    <name type="scientific">Saccharicrinis fermentans DSM 9555 = JCM 21142</name>
    <dbReference type="NCBI Taxonomy" id="869213"/>
    <lineage>
        <taxon>Bacteria</taxon>
        <taxon>Pseudomonadati</taxon>
        <taxon>Bacteroidota</taxon>
        <taxon>Bacteroidia</taxon>
        <taxon>Marinilabiliales</taxon>
        <taxon>Marinilabiliaceae</taxon>
        <taxon>Saccharicrinis</taxon>
    </lineage>
</organism>
<dbReference type="InterPro" id="IPR011990">
    <property type="entry name" value="TPR-like_helical_dom_sf"/>
</dbReference>
<comment type="caution">
    <text evidence="1">The sequence shown here is derived from an EMBL/GenBank/DDBJ whole genome shotgun (WGS) entry which is preliminary data.</text>
</comment>
<dbReference type="SUPFAM" id="SSF48452">
    <property type="entry name" value="TPR-like"/>
    <property type="match status" value="1"/>
</dbReference>
<evidence type="ECO:0000313" key="1">
    <source>
        <dbReference type="EMBL" id="GAF05483.1"/>
    </source>
</evidence>
<dbReference type="RefSeq" id="WP_027470603.1">
    <property type="nucleotide sequence ID" value="NZ_BAMD01000090.1"/>
</dbReference>
<gene>
    <name evidence="1" type="ORF">JCM21142_104218</name>
</gene>
<reference evidence="1 2" key="1">
    <citation type="journal article" date="2014" name="Genome Announc.">
        <title>Draft Genome Sequence of Cytophaga fermentans JCM 21142T, a Facultative Anaerobe Isolated from Marine Mud.</title>
        <authorList>
            <person name="Starns D."/>
            <person name="Oshima K."/>
            <person name="Suda W."/>
            <person name="Iino T."/>
            <person name="Yuki M."/>
            <person name="Inoue J."/>
            <person name="Kitamura K."/>
            <person name="Iida T."/>
            <person name="Darby A."/>
            <person name="Hattori M."/>
            <person name="Ohkuma M."/>
        </authorList>
    </citation>
    <scope>NUCLEOTIDE SEQUENCE [LARGE SCALE GENOMIC DNA]</scope>
    <source>
        <strain evidence="1 2">JCM 21142</strain>
    </source>
</reference>
<keyword evidence="2" id="KW-1185">Reference proteome</keyword>
<proteinExistence type="predicted"/>
<dbReference type="AlphaFoldDB" id="W7YDB1"/>
<protein>
    <submittedName>
        <fullName evidence="1">Putative PEP-CTERM system TPR-repeat lipoprotein</fullName>
    </submittedName>
</protein>
<dbReference type="Gene3D" id="1.25.40.10">
    <property type="entry name" value="Tetratricopeptide repeat domain"/>
    <property type="match status" value="1"/>
</dbReference>
<dbReference type="EMBL" id="BAMD01000090">
    <property type="protein sequence ID" value="GAF05483.1"/>
    <property type="molecule type" value="Genomic_DNA"/>
</dbReference>
<dbReference type="OrthoDB" id="1159555at2"/>
<name>W7YDB1_9BACT</name>
<accession>W7YDB1</accession>
<evidence type="ECO:0000313" key="2">
    <source>
        <dbReference type="Proteomes" id="UP000019402"/>
    </source>
</evidence>
<sequence>MDQFEKLESKINIFKKAAEISEGFLNECKKLSTDSHVFKSKLGEAFYMLRDYEEALTLLTSSFEIQENNNTASRIALCYSRMSKPIEALTWINKAIAIAPEGNLSAHIIGREIPYKVLQFNFLVKSGRIDEAQTLLEQKTINDNDSMVLSASATIKMLKGNFQEASQLLQSAYEISDETTKIEIKEQLILSEKLSSTEPDLIPLVERTIMSARWPD</sequence>
<dbReference type="InterPro" id="IPR019734">
    <property type="entry name" value="TPR_rpt"/>
</dbReference>